<protein>
    <submittedName>
        <fullName evidence="2">Uncharacterized protein</fullName>
    </submittedName>
</protein>
<organism evidence="2 3">
    <name type="scientific">Hymenochirus boettgeri</name>
    <name type="common">Congo dwarf clawed frog</name>
    <dbReference type="NCBI Taxonomy" id="247094"/>
    <lineage>
        <taxon>Eukaryota</taxon>
        <taxon>Metazoa</taxon>
        <taxon>Chordata</taxon>
        <taxon>Craniata</taxon>
        <taxon>Vertebrata</taxon>
        <taxon>Euteleostomi</taxon>
        <taxon>Amphibia</taxon>
        <taxon>Batrachia</taxon>
        <taxon>Anura</taxon>
        <taxon>Pipoidea</taxon>
        <taxon>Pipidae</taxon>
        <taxon>Pipinae</taxon>
        <taxon>Hymenochirus</taxon>
    </lineage>
</organism>
<dbReference type="AlphaFoldDB" id="A0A8T2J370"/>
<comment type="caution">
    <text evidence="2">The sequence shown here is derived from an EMBL/GenBank/DDBJ whole genome shotgun (WGS) entry which is preliminary data.</text>
</comment>
<reference evidence="2" key="1">
    <citation type="thesis" date="2020" institute="ProQuest LLC" country="789 East Eisenhower Parkway, Ann Arbor, MI, USA">
        <title>Comparative Genomics and Chromosome Evolution.</title>
        <authorList>
            <person name="Mudd A.B."/>
        </authorList>
    </citation>
    <scope>NUCLEOTIDE SEQUENCE</scope>
    <source>
        <strain evidence="2">Female2</strain>
        <tissue evidence="2">Blood</tissue>
    </source>
</reference>
<feature type="chain" id="PRO_5035743390" evidence="1">
    <location>
        <begin position="21"/>
        <end position="99"/>
    </location>
</feature>
<gene>
    <name evidence="2" type="ORF">GDO86_008713</name>
</gene>
<evidence type="ECO:0000256" key="1">
    <source>
        <dbReference type="SAM" id="SignalP"/>
    </source>
</evidence>
<dbReference type="Proteomes" id="UP000812440">
    <property type="component" value="Chromosome 4"/>
</dbReference>
<keyword evidence="1" id="KW-0732">Signal</keyword>
<keyword evidence="3" id="KW-1185">Reference proteome</keyword>
<proteinExistence type="predicted"/>
<accession>A0A8T2J370</accession>
<evidence type="ECO:0000313" key="3">
    <source>
        <dbReference type="Proteomes" id="UP000812440"/>
    </source>
</evidence>
<sequence length="99" mass="11774">MVSLLLLFCLYIEGRRYTWPNKLYIWYDSICFNICFNIEGIPLYSPILVNDFSGVDMFTNGTSWMSTRIASLLFKPCSFFKLLLLNWEIRGAIFLYFRK</sequence>
<name>A0A8T2J370_9PIPI</name>
<evidence type="ECO:0000313" key="2">
    <source>
        <dbReference type="EMBL" id="KAG8438127.1"/>
    </source>
</evidence>
<dbReference type="EMBL" id="JAACNH010000007">
    <property type="protein sequence ID" value="KAG8438127.1"/>
    <property type="molecule type" value="Genomic_DNA"/>
</dbReference>
<feature type="signal peptide" evidence="1">
    <location>
        <begin position="1"/>
        <end position="20"/>
    </location>
</feature>